<reference evidence="2" key="2">
    <citation type="submission" date="2020-11" db="EMBL/GenBank/DDBJ databases">
        <authorList>
            <person name="McCartney M.A."/>
            <person name="Auch B."/>
            <person name="Kono T."/>
            <person name="Mallez S."/>
            <person name="Becker A."/>
            <person name="Gohl D.M."/>
            <person name="Silverstein K.A.T."/>
            <person name="Koren S."/>
            <person name="Bechman K.B."/>
            <person name="Herman A."/>
            <person name="Abrahante J.E."/>
            <person name="Garbe J."/>
        </authorList>
    </citation>
    <scope>NUCLEOTIDE SEQUENCE</scope>
    <source>
        <strain evidence="2">Duluth1</strain>
        <tissue evidence="2">Whole animal</tissue>
    </source>
</reference>
<accession>A0A9D3YZ42</accession>
<dbReference type="EMBL" id="JAIWYP010000014">
    <property type="protein sequence ID" value="KAH3709980.1"/>
    <property type="molecule type" value="Genomic_DNA"/>
</dbReference>
<name>A0A9D3YZ42_DREPO</name>
<sequence>MGSAPSNGSIVQTASSKGSIVQTASSKGSFVQTAPSKDSIVETAPSKDSDVKNVGPNLPWSLSIPENMTEEEQKRWTNETQSMLRTKASDAVAIKQK</sequence>
<evidence type="ECO:0000313" key="2">
    <source>
        <dbReference type="EMBL" id="KAH3709980.1"/>
    </source>
</evidence>
<feature type="region of interest" description="Disordered" evidence="1">
    <location>
        <begin position="1"/>
        <end position="74"/>
    </location>
</feature>
<feature type="compositionally biased region" description="Polar residues" evidence="1">
    <location>
        <begin position="1"/>
        <end position="36"/>
    </location>
</feature>
<proteinExistence type="predicted"/>
<gene>
    <name evidence="2" type="ORF">DPMN_069446</name>
</gene>
<comment type="caution">
    <text evidence="2">The sequence shown here is derived from an EMBL/GenBank/DDBJ whole genome shotgun (WGS) entry which is preliminary data.</text>
</comment>
<keyword evidence="3" id="KW-1185">Reference proteome</keyword>
<protein>
    <submittedName>
        <fullName evidence="2">Uncharacterized protein</fullName>
    </submittedName>
</protein>
<organism evidence="2 3">
    <name type="scientific">Dreissena polymorpha</name>
    <name type="common">Zebra mussel</name>
    <name type="synonym">Mytilus polymorpha</name>
    <dbReference type="NCBI Taxonomy" id="45954"/>
    <lineage>
        <taxon>Eukaryota</taxon>
        <taxon>Metazoa</taxon>
        <taxon>Spiralia</taxon>
        <taxon>Lophotrochozoa</taxon>
        <taxon>Mollusca</taxon>
        <taxon>Bivalvia</taxon>
        <taxon>Autobranchia</taxon>
        <taxon>Heteroconchia</taxon>
        <taxon>Euheterodonta</taxon>
        <taxon>Imparidentia</taxon>
        <taxon>Neoheterodontei</taxon>
        <taxon>Myida</taxon>
        <taxon>Dreissenoidea</taxon>
        <taxon>Dreissenidae</taxon>
        <taxon>Dreissena</taxon>
    </lineage>
</organism>
<evidence type="ECO:0000313" key="3">
    <source>
        <dbReference type="Proteomes" id="UP000828390"/>
    </source>
</evidence>
<dbReference type="AlphaFoldDB" id="A0A9D3YZ42"/>
<evidence type="ECO:0000256" key="1">
    <source>
        <dbReference type="SAM" id="MobiDB-lite"/>
    </source>
</evidence>
<dbReference type="Proteomes" id="UP000828390">
    <property type="component" value="Unassembled WGS sequence"/>
</dbReference>
<reference evidence="2" key="1">
    <citation type="journal article" date="2019" name="bioRxiv">
        <title>The Genome of the Zebra Mussel, Dreissena polymorpha: A Resource for Invasive Species Research.</title>
        <authorList>
            <person name="McCartney M.A."/>
            <person name="Auch B."/>
            <person name="Kono T."/>
            <person name="Mallez S."/>
            <person name="Zhang Y."/>
            <person name="Obille A."/>
            <person name="Becker A."/>
            <person name="Abrahante J.E."/>
            <person name="Garbe J."/>
            <person name="Badalamenti J.P."/>
            <person name="Herman A."/>
            <person name="Mangelson H."/>
            <person name="Liachko I."/>
            <person name="Sullivan S."/>
            <person name="Sone E.D."/>
            <person name="Koren S."/>
            <person name="Silverstein K.A.T."/>
            <person name="Beckman K.B."/>
            <person name="Gohl D.M."/>
        </authorList>
    </citation>
    <scope>NUCLEOTIDE SEQUENCE</scope>
    <source>
        <strain evidence="2">Duluth1</strain>
        <tissue evidence="2">Whole animal</tissue>
    </source>
</reference>